<keyword evidence="2" id="KW-1003">Cell membrane</keyword>
<evidence type="ECO:0000256" key="1">
    <source>
        <dbReference type="ARBA" id="ARBA00004651"/>
    </source>
</evidence>
<name>H2KVH4_CLOSI</name>
<feature type="compositionally biased region" description="Polar residues" evidence="8">
    <location>
        <begin position="591"/>
        <end position="601"/>
    </location>
</feature>
<evidence type="ECO:0000313" key="12">
    <source>
        <dbReference type="Proteomes" id="UP000008909"/>
    </source>
</evidence>
<protein>
    <submittedName>
        <fullName evidence="11">Rhodopsin-like orphan GPCR</fullName>
    </submittedName>
</protein>
<reference evidence="11" key="1">
    <citation type="journal article" date="2011" name="Genome Biol.">
        <title>The draft genome of the carcinogenic human liver fluke Clonorchis sinensis.</title>
        <authorList>
            <person name="Wang X."/>
            <person name="Chen W."/>
            <person name="Huang Y."/>
            <person name="Sun J."/>
            <person name="Men J."/>
            <person name="Liu H."/>
            <person name="Luo F."/>
            <person name="Guo L."/>
            <person name="Lv X."/>
            <person name="Deng C."/>
            <person name="Zhou C."/>
            <person name="Fan Y."/>
            <person name="Li X."/>
            <person name="Huang L."/>
            <person name="Hu Y."/>
            <person name="Liang C."/>
            <person name="Hu X."/>
            <person name="Xu J."/>
            <person name="Yu X."/>
        </authorList>
    </citation>
    <scope>NUCLEOTIDE SEQUENCE [LARGE SCALE GENOMIC DNA]</scope>
    <source>
        <strain evidence="11">Henan</strain>
    </source>
</reference>
<feature type="region of interest" description="Disordered" evidence="8">
    <location>
        <begin position="208"/>
        <end position="234"/>
    </location>
</feature>
<keyword evidence="5 9" id="KW-0472">Membrane</keyword>
<dbReference type="PROSITE" id="PS50262">
    <property type="entry name" value="G_PROTEIN_RECEP_F1_2"/>
    <property type="match status" value="1"/>
</dbReference>
<dbReference type="PROSITE" id="PS00237">
    <property type="entry name" value="G_PROTEIN_RECEP_F1_1"/>
    <property type="match status" value="1"/>
</dbReference>
<dbReference type="Gene3D" id="1.20.1070.10">
    <property type="entry name" value="Rhodopsin 7-helix transmembrane proteins"/>
    <property type="match status" value="1"/>
</dbReference>
<sequence length="682" mass="77533">MNLTSFGCDVVEKQYMNISGAIASSITLSLLGILGTCGNILVIVVYCVRPRSTNRYIVITSNAETHTLPNLVNQQSSSPMDPSRKRQRNFTQTRLILVLAVVDLLTCVIVLPWDVIKPIKFILTSNQTSWESYDQWFFTQTLINFSMDAPLMLLRNVAFAGEGSILAAIAVERFLALVPTPRTPCQKIRRSSSTASNADQVKIFRADDKDREERISKKKPKMNNEVHQKGTSRKSSWHSNCCSTLCLGANCATERCNQQLYIWGIIVTVCLSVLILELVIFLLQTQPTTCNLAGWVREISDRIYVLLTLASCIFICYLYLSVFLVVHQTDLRKHRWKKRTHHSPGSIEVAKTSTASKTTWKGTFDSEGGVSDRQGTQFPSEMPQRCKNVSFATTEQSHIVDGGNLLEESAISFVLPEPQLIANALPSSTGRVKSGSSFLRSRRTGLMLFTSTVVFYATLFPVLWVHFRWWSEDDKSSQNSEGSIIHRERYSKSVVHHEFYYVNNAVNVFIYSLLSGRFRERVKLLFQGMLHFRQQNQWFYPRSTGNYNKQTHEDVEDKELRIRLIQKESYSRLKNVTRIYCDFRQLTQTQRSSPTSSAVDKQSTERKSTADSAGENSCSGSAKLRIQKLFTPKDEAVAFTKNSIAYNWTVLIGPIEATVENTDCTFIYLSELLVNFWILLIW</sequence>
<dbReference type="EMBL" id="DF144603">
    <property type="protein sequence ID" value="GAA30197.2"/>
    <property type="molecule type" value="Genomic_DNA"/>
</dbReference>
<feature type="domain" description="G-protein coupled receptors family 1 profile" evidence="10">
    <location>
        <begin position="38"/>
        <end position="181"/>
    </location>
</feature>
<proteinExistence type="inferred from homology"/>
<comment type="similarity">
    <text evidence="7">Belongs to the G-protein coupled receptor 1 family.</text>
</comment>
<dbReference type="SUPFAM" id="SSF81321">
    <property type="entry name" value="Family A G protein-coupled receptor-like"/>
    <property type="match status" value="2"/>
</dbReference>
<keyword evidence="4 9" id="KW-1133">Transmembrane helix</keyword>
<dbReference type="PANTHER" id="PTHR24241">
    <property type="entry name" value="NEUROPEPTIDE RECEPTOR-RELATED G-PROTEIN COUPLED RECEPTOR"/>
    <property type="match status" value="1"/>
</dbReference>
<evidence type="ECO:0000256" key="8">
    <source>
        <dbReference type="SAM" id="MobiDB-lite"/>
    </source>
</evidence>
<keyword evidence="6 7" id="KW-0675">Receptor</keyword>
<keyword evidence="12" id="KW-1185">Reference proteome</keyword>
<evidence type="ECO:0000313" key="11">
    <source>
        <dbReference type="EMBL" id="GAA30197.2"/>
    </source>
</evidence>
<organism evidence="11 12">
    <name type="scientific">Clonorchis sinensis</name>
    <name type="common">Chinese liver fluke</name>
    <dbReference type="NCBI Taxonomy" id="79923"/>
    <lineage>
        <taxon>Eukaryota</taxon>
        <taxon>Metazoa</taxon>
        <taxon>Spiralia</taxon>
        <taxon>Lophotrochozoa</taxon>
        <taxon>Platyhelminthes</taxon>
        <taxon>Trematoda</taxon>
        <taxon>Digenea</taxon>
        <taxon>Opisthorchiida</taxon>
        <taxon>Opisthorchiata</taxon>
        <taxon>Opisthorchiidae</taxon>
        <taxon>Clonorchis</taxon>
    </lineage>
</organism>
<dbReference type="PANTHER" id="PTHR24241:SF76">
    <property type="entry name" value="NEUROPEPTIDE SIFAMIDE RECEPTOR"/>
    <property type="match status" value="1"/>
</dbReference>
<dbReference type="PRINTS" id="PR00237">
    <property type="entry name" value="GPCRRHODOPSN"/>
</dbReference>
<dbReference type="CDD" id="cd00637">
    <property type="entry name" value="7tm_classA_rhodopsin-like"/>
    <property type="match status" value="1"/>
</dbReference>
<feature type="region of interest" description="Disordered" evidence="8">
    <location>
        <begin position="591"/>
        <end position="618"/>
    </location>
</feature>
<evidence type="ECO:0000256" key="6">
    <source>
        <dbReference type="ARBA" id="ARBA00023170"/>
    </source>
</evidence>
<accession>H2KVH4</accession>
<dbReference type="Proteomes" id="UP000008909">
    <property type="component" value="Unassembled WGS sequence"/>
</dbReference>
<evidence type="ECO:0000256" key="7">
    <source>
        <dbReference type="RuleBase" id="RU000688"/>
    </source>
</evidence>
<feature type="transmembrane region" description="Helical" evidence="9">
    <location>
        <begin position="446"/>
        <end position="467"/>
    </location>
</feature>
<evidence type="ECO:0000256" key="2">
    <source>
        <dbReference type="ARBA" id="ARBA00022475"/>
    </source>
</evidence>
<dbReference type="GO" id="GO:0005886">
    <property type="term" value="C:plasma membrane"/>
    <property type="evidence" value="ECO:0007669"/>
    <property type="project" value="UniProtKB-SubCell"/>
</dbReference>
<dbReference type="InterPro" id="IPR017452">
    <property type="entry name" value="GPCR_Rhodpsn_7TM"/>
</dbReference>
<evidence type="ECO:0000256" key="5">
    <source>
        <dbReference type="ARBA" id="ARBA00023136"/>
    </source>
</evidence>
<feature type="transmembrane region" description="Helical" evidence="9">
    <location>
        <begin position="303"/>
        <end position="326"/>
    </location>
</feature>
<comment type="subcellular location">
    <subcellularLocation>
        <location evidence="1">Cell membrane</location>
        <topology evidence="1">Multi-pass membrane protein</topology>
    </subcellularLocation>
</comment>
<evidence type="ECO:0000256" key="4">
    <source>
        <dbReference type="ARBA" id="ARBA00022989"/>
    </source>
</evidence>
<keyword evidence="3 7" id="KW-0812">Transmembrane</keyword>
<gene>
    <name evidence="11" type="ORF">CLF_112355</name>
</gene>
<dbReference type="GO" id="GO:0004930">
    <property type="term" value="F:G protein-coupled receptor activity"/>
    <property type="evidence" value="ECO:0007669"/>
    <property type="project" value="UniProtKB-KW"/>
</dbReference>
<dbReference type="GO" id="GO:0032870">
    <property type="term" value="P:cellular response to hormone stimulus"/>
    <property type="evidence" value="ECO:0007669"/>
    <property type="project" value="TreeGrafter"/>
</dbReference>
<evidence type="ECO:0000256" key="3">
    <source>
        <dbReference type="ARBA" id="ARBA00022692"/>
    </source>
</evidence>
<dbReference type="GO" id="GO:0042277">
    <property type="term" value="F:peptide binding"/>
    <property type="evidence" value="ECO:0007669"/>
    <property type="project" value="TreeGrafter"/>
</dbReference>
<feature type="transmembrane region" description="Helical" evidence="9">
    <location>
        <begin position="95"/>
        <end position="116"/>
    </location>
</feature>
<keyword evidence="7" id="KW-0807">Transducer</keyword>
<dbReference type="InterPro" id="IPR000276">
    <property type="entry name" value="GPCR_Rhodpsn"/>
</dbReference>
<evidence type="ECO:0000259" key="10">
    <source>
        <dbReference type="PROSITE" id="PS50262"/>
    </source>
</evidence>
<feature type="transmembrane region" description="Helical" evidence="9">
    <location>
        <begin position="260"/>
        <end position="283"/>
    </location>
</feature>
<evidence type="ECO:0000256" key="9">
    <source>
        <dbReference type="SAM" id="Phobius"/>
    </source>
</evidence>
<dbReference type="AlphaFoldDB" id="H2KVH4"/>
<keyword evidence="7" id="KW-0297">G-protein coupled receptor</keyword>
<feature type="transmembrane region" description="Helical" evidence="9">
    <location>
        <begin position="20"/>
        <end position="48"/>
    </location>
</feature>